<sequence>MKIGVIGAGAIGQAFAKAAAAAGYEVMISNSRGPASLQEFAASHPGITATDRHTAATADIILLSVQWQYLEAATAGLPDLRGKIVLDALNPVITPEFIIPDLGGKTSSEIVAAHVPGAAVVKIFNTLPPALISATPASQEGKRVIFFSGDDQDAKVVTGQLLDRMGLAGVDLGGLVQGGVMQHFPGGPLAGLHLVKLEMEV</sequence>
<evidence type="ECO:0000256" key="1">
    <source>
        <dbReference type="ARBA" id="ARBA00023002"/>
    </source>
</evidence>
<dbReference type="PANTHER" id="PTHR14239">
    <property type="entry name" value="DUDULIN-RELATED"/>
    <property type="match status" value="1"/>
</dbReference>
<dbReference type="SUPFAM" id="SSF51735">
    <property type="entry name" value="NAD(P)-binding Rossmann-fold domains"/>
    <property type="match status" value="1"/>
</dbReference>
<dbReference type="Gene3D" id="3.40.50.720">
    <property type="entry name" value="NAD(P)-binding Rossmann-like Domain"/>
    <property type="match status" value="1"/>
</dbReference>
<dbReference type="EMBL" id="QFFJ01000002">
    <property type="protein sequence ID" value="RBL91006.1"/>
    <property type="molecule type" value="Genomic_DNA"/>
</dbReference>
<dbReference type="Proteomes" id="UP000253410">
    <property type="component" value="Unassembled WGS sequence"/>
</dbReference>
<gene>
    <name evidence="3" type="ORF">DF182_28140</name>
</gene>
<keyword evidence="1" id="KW-0560">Oxidoreductase</keyword>
<evidence type="ECO:0000259" key="2">
    <source>
        <dbReference type="Pfam" id="PF03807"/>
    </source>
</evidence>
<name>A0A365XXB9_9BACT</name>
<dbReference type="OrthoDB" id="9786864at2"/>
<comment type="caution">
    <text evidence="3">The sequence shown here is derived from an EMBL/GenBank/DDBJ whole genome shotgun (WGS) entry which is preliminary data.</text>
</comment>
<dbReference type="AlphaFoldDB" id="A0A365XXB9"/>
<dbReference type="InterPro" id="IPR036291">
    <property type="entry name" value="NAD(P)-bd_dom_sf"/>
</dbReference>
<evidence type="ECO:0000313" key="3">
    <source>
        <dbReference type="EMBL" id="RBL91006.1"/>
    </source>
</evidence>
<feature type="domain" description="Pyrroline-5-carboxylate reductase catalytic N-terminal" evidence="2">
    <location>
        <begin position="2"/>
        <end position="91"/>
    </location>
</feature>
<dbReference type="InterPro" id="IPR051267">
    <property type="entry name" value="STEAP_metalloreductase"/>
</dbReference>
<organism evidence="3 4">
    <name type="scientific">Chitinophaga flava</name>
    <dbReference type="NCBI Taxonomy" id="2259036"/>
    <lineage>
        <taxon>Bacteria</taxon>
        <taxon>Pseudomonadati</taxon>
        <taxon>Bacteroidota</taxon>
        <taxon>Chitinophagia</taxon>
        <taxon>Chitinophagales</taxon>
        <taxon>Chitinophagaceae</taxon>
        <taxon>Chitinophaga</taxon>
    </lineage>
</organism>
<evidence type="ECO:0000313" key="4">
    <source>
        <dbReference type="Proteomes" id="UP000253410"/>
    </source>
</evidence>
<keyword evidence="4" id="KW-1185">Reference proteome</keyword>
<protein>
    <submittedName>
        <fullName evidence="3">NADP oxidoreductase</fullName>
    </submittedName>
</protein>
<dbReference type="InterPro" id="IPR028939">
    <property type="entry name" value="P5C_Rdtase_cat_N"/>
</dbReference>
<accession>A0A365XXB9</accession>
<proteinExistence type="predicted"/>
<dbReference type="Pfam" id="PF03807">
    <property type="entry name" value="F420_oxidored"/>
    <property type="match status" value="1"/>
</dbReference>
<reference evidence="3 4" key="1">
    <citation type="submission" date="2018-05" db="EMBL/GenBank/DDBJ databases">
        <title>Chitinophaga sp. K3CV102501T nov., isolated from isolated from a monsoon evergreen broad-leaved forest soil.</title>
        <authorList>
            <person name="Lv Y."/>
        </authorList>
    </citation>
    <scope>NUCLEOTIDE SEQUENCE [LARGE SCALE GENOMIC DNA]</scope>
    <source>
        <strain evidence="3 4">GDMCC 1.1325</strain>
    </source>
</reference>
<dbReference type="GO" id="GO:0016491">
    <property type="term" value="F:oxidoreductase activity"/>
    <property type="evidence" value="ECO:0007669"/>
    <property type="project" value="UniProtKB-KW"/>
</dbReference>